<dbReference type="GO" id="GO:0003824">
    <property type="term" value="F:catalytic activity"/>
    <property type="evidence" value="ECO:0007669"/>
    <property type="project" value="InterPro"/>
</dbReference>
<accession>B3QVU8</accession>
<keyword evidence="9" id="KW-1185">Reference proteome</keyword>
<dbReference type="STRING" id="517418.Ctha_0686"/>
<dbReference type="InterPro" id="IPR012840">
    <property type="entry name" value="NrdG2"/>
</dbReference>
<dbReference type="AlphaFoldDB" id="B3QVU8"/>
<dbReference type="eggNOG" id="COG1180">
    <property type="taxonomic scope" value="Bacteria"/>
</dbReference>
<sequence>MKIGGFQKFSLIDFPGEVCAVVFTQGCNFRCPYCHNPELVLPEQFGKTLSPALVLDFLKTRKGRLSSVTITGGEPALQPALLDFLQAIKSIPLKIKLDTNGAFPETLEQAFSQNLLDFVAMDIKAPLEAYDRICGCPVEIEAIEKSIALILASGVRYQFRTTLVPKLHSSEMKAEIERWMTELGATHIFQEFVPAKVLDASLRV</sequence>
<dbReference type="PANTHER" id="PTHR30352">
    <property type="entry name" value="PYRUVATE FORMATE-LYASE-ACTIVATING ENZYME"/>
    <property type="match status" value="1"/>
</dbReference>
<evidence type="ECO:0000256" key="4">
    <source>
        <dbReference type="ARBA" id="ARBA00022723"/>
    </source>
</evidence>
<keyword evidence="2" id="KW-0004">4Fe-4S</keyword>
<evidence type="ECO:0000256" key="5">
    <source>
        <dbReference type="ARBA" id="ARBA00023004"/>
    </source>
</evidence>
<dbReference type="PROSITE" id="PS51918">
    <property type="entry name" value="RADICAL_SAM"/>
    <property type="match status" value="1"/>
</dbReference>
<reference evidence="8 9" key="1">
    <citation type="submission" date="2008-06" db="EMBL/GenBank/DDBJ databases">
        <title>Complete sequence of Chloroherpeton thalassium ATCC 35110.</title>
        <authorList>
            <consortium name="US DOE Joint Genome Institute"/>
            <person name="Lucas S."/>
            <person name="Copeland A."/>
            <person name="Lapidus A."/>
            <person name="Glavina del Rio T."/>
            <person name="Dalin E."/>
            <person name="Tice H."/>
            <person name="Bruce D."/>
            <person name="Goodwin L."/>
            <person name="Pitluck S."/>
            <person name="Schmutz J."/>
            <person name="Larimer F."/>
            <person name="Land M."/>
            <person name="Hauser L."/>
            <person name="Kyrpides N."/>
            <person name="Mikhailova N."/>
            <person name="Liu Z."/>
            <person name="Li T."/>
            <person name="Zhao F."/>
            <person name="Overmann J."/>
            <person name="Bryant D.A."/>
            <person name="Richardson P."/>
        </authorList>
    </citation>
    <scope>NUCLEOTIDE SEQUENCE [LARGE SCALE GENOMIC DNA]</scope>
    <source>
        <strain evidence="9">ATCC 35110 / GB-78</strain>
    </source>
</reference>
<keyword evidence="6" id="KW-0411">Iron-sulfur</keyword>
<dbReference type="InterPro" id="IPR034457">
    <property type="entry name" value="Organic_radical-activating"/>
</dbReference>
<proteinExistence type="predicted"/>
<organism evidence="8 9">
    <name type="scientific">Chloroherpeton thalassium (strain ATCC 35110 / GB-78)</name>
    <dbReference type="NCBI Taxonomy" id="517418"/>
    <lineage>
        <taxon>Bacteria</taxon>
        <taxon>Pseudomonadati</taxon>
        <taxon>Chlorobiota</taxon>
        <taxon>Chlorobiia</taxon>
        <taxon>Chlorobiales</taxon>
        <taxon>Chloroherpetonaceae</taxon>
        <taxon>Chloroherpeton</taxon>
    </lineage>
</organism>
<dbReference type="SUPFAM" id="SSF102114">
    <property type="entry name" value="Radical SAM enzymes"/>
    <property type="match status" value="1"/>
</dbReference>
<comment type="cofactor">
    <cofactor evidence="1">
        <name>[4Fe-4S] cluster</name>
        <dbReference type="ChEBI" id="CHEBI:49883"/>
    </cofactor>
</comment>
<feature type="domain" description="Radical SAM core" evidence="7">
    <location>
        <begin position="13"/>
        <end position="204"/>
    </location>
</feature>
<dbReference type="SFLD" id="SFLDS00029">
    <property type="entry name" value="Radical_SAM"/>
    <property type="match status" value="1"/>
</dbReference>
<dbReference type="RefSeq" id="WP_012499239.1">
    <property type="nucleotide sequence ID" value="NC_011026.1"/>
</dbReference>
<dbReference type="SFLD" id="SFLDG01094">
    <property type="entry name" value="Uncharacterised_Radical_SAM_Su"/>
    <property type="match status" value="1"/>
</dbReference>
<dbReference type="InterPro" id="IPR013785">
    <property type="entry name" value="Aldolase_TIM"/>
</dbReference>
<name>B3QVU8_CHLT3</name>
<evidence type="ECO:0000259" key="7">
    <source>
        <dbReference type="PROSITE" id="PS51918"/>
    </source>
</evidence>
<dbReference type="NCBIfam" id="TIGR02495">
    <property type="entry name" value="NrdG2"/>
    <property type="match status" value="1"/>
</dbReference>
<evidence type="ECO:0000256" key="2">
    <source>
        <dbReference type="ARBA" id="ARBA00022485"/>
    </source>
</evidence>
<evidence type="ECO:0000313" key="8">
    <source>
        <dbReference type="EMBL" id="ACF13155.1"/>
    </source>
</evidence>
<dbReference type="KEGG" id="cts:Ctha_0686"/>
<protein>
    <submittedName>
        <fullName evidence="8">Anaerobic ribonucleoside-triphosphate reductase activating protein</fullName>
    </submittedName>
</protein>
<evidence type="ECO:0000313" key="9">
    <source>
        <dbReference type="Proteomes" id="UP000001208"/>
    </source>
</evidence>
<evidence type="ECO:0000256" key="3">
    <source>
        <dbReference type="ARBA" id="ARBA00022691"/>
    </source>
</evidence>
<dbReference type="HOGENOM" id="CLU_078147_2_1_10"/>
<keyword evidence="3" id="KW-0949">S-adenosyl-L-methionine</keyword>
<evidence type="ECO:0000256" key="1">
    <source>
        <dbReference type="ARBA" id="ARBA00001966"/>
    </source>
</evidence>
<keyword evidence="4" id="KW-0479">Metal-binding</keyword>
<dbReference type="Proteomes" id="UP000001208">
    <property type="component" value="Chromosome"/>
</dbReference>
<dbReference type="Gene3D" id="3.20.20.70">
    <property type="entry name" value="Aldolase class I"/>
    <property type="match status" value="1"/>
</dbReference>
<dbReference type="OrthoDB" id="9782387at2"/>
<keyword evidence="5" id="KW-0408">Iron</keyword>
<gene>
    <name evidence="8" type="ordered locus">Ctha_0686</name>
</gene>
<dbReference type="Pfam" id="PF04055">
    <property type="entry name" value="Radical_SAM"/>
    <property type="match status" value="1"/>
</dbReference>
<evidence type="ECO:0000256" key="6">
    <source>
        <dbReference type="ARBA" id="ARBA00023014"/>
    </source>
</evidence>
<dbReference type="EMBL" id="CP001100">
    <property type="protein sequence ID" value="ACF13155.1"/>
    <property type="molecule type" value="Genomic_DNA"/>
</dbReference>
<dbReference type="CDD" id="cd01335">
    <property type="entry name" value="Radical_SAM"/>
    <property type="match status" value="1"/>
</dbReference>
<dbReference type="InterPro" id="IPR058240">
    <property type="entry name" value="rSAM_sf"/>
</dbReference>
<dbReference type="PANTHER" id="PTHR30352:SF13">
    <property type="entry name" value="GLYCYL-RADICAL ENZYME ACTIVATING ENZYME YJJW-RELATED"/>
    <property type="match status" value="1"/>
</dbReference>
<dbReference type="GO" id="GO:0051539">
    <property type="term" value="F:4 iron, 4 sulfur cluster binding"/>
    <property type="evidence" value="ECO:0007669"/>
    <property type="project" value="UniProtKB-KW"/>
</dbReference>
<dbReference type="GO" id="GO:0046872">
    <property type="term" value="F:metal ion binding"/>
    <property type="evidence" value="ECO:0007669"/>
    <property type="project" value="UniProtKB-KW"/>
</dbReference>
<dbReference type="InterPro" id="IPR007197">
    <property type="entry name" value="rSAM"/>
</dbReference>